<dbReference type="GeneID" id="107109867"/>
<feature type="region of interest" description="Disordered" evidence="1">
    <location>
        <begin position="1006"/>
        <end position="1131"/>
    </location>
</feature>
<feature type="region of interest" description="Disordered" evidence="1">
    <location>
        <begin position="342"/>
        <end position="404"/>
    </location>
</feature>
<feature type="domain" description="Fibronectin type-III" evidence="2">
    <location>
        <begin position="1172"/>
        <end position="1265"/>
    </location>
</feature>
<gene>
    <name evidence="4" type="primary">ABI3BP</name>
</gene>
<dbReference type="Pfam" id="PF21731">
    <property type="entry name" value="TARSH_C"/>
    <property type="match status" value="1"/>
</dbReference>
<feature type="compositionally biased region" description="Polar residues" evidence="1">
    <location>
        <begin position="431"/>
        <end position="447"/>
    </location>
</feature>
<evidence type="ECO:0000256" key="1">
    <source>
        <dbReference type="SAM" id="MobiDB-lite"/>
    </source>
</evidence>
<dbReference type="PANTHER" id="PTHR23197">
    <property type="entry name" value="TARSH-RELATED FIBRONECTIN DOMAIN-CONTAINING"/>
    <property type="match status" value="1"/>
</dbReference>
<feature type="compositionally biased region" description="Pro residues" evidence="1">
    <location>
        <begin position="1031"/>
        <end position="1041"/>
    </location>
</feature>
<dbReference type="SMART" id="SM00060">
    <property type="entry name" value="FN3"/>
    <property type="match status" value="2"/>
</dbReference>
<feature type="compositionally biased region" description="Low complexity" evidence="1">
    <location>
        <begin position="1006"/>
        <end position="1019"/>
    </location>
</feature>
<evidence type="ECO:0000259" key="2">
    <source>
        <dbReference type="PROSITE" id="PS50853"/>
    </source>
</evidence>
<evidence type="ECO:0000313" key="4">
    <source>
        <dbReference type="RefSeq" id="XP_015266068.1"/>
    </source>
</evidence>
<feature type="compositionally biased region" description="Basic and acidic residues" evidence="1">
    <location>
        <begin position="342"/>
        <end position="355"/>
    </location>
</feature>
<feature type="compositionally biased region" description="Low complexity" evidence="1">
    <location>
        <begin position="450"/>
        <end position="464"/>
    </location>
</feature>
<organism evidence="3 4">
    <name type="scientific">Gekko japonicus</name>
    <name type="common">Schlegel's Japanese gecko</name>
    <dbReference type="NCBI Taxonomy" id="146911"/>
    <lineage>
        <taxon>Eukaryota</taxon>
        <taxon>Metazoa</taxon>
        <taxon>Chordata</taxon>
        <taxon>Craniata</taxon>
        <taxon>Vertebrata</taxon>
        <taxon>Euteleostomi</taxon>
        <taxon>Lepidosauria</taxon>
        <taxon>Squamata</taxon>
        <taxon>Bifurcata</taxon>
        <taxon>Gekkota</taxon>
        <taxon>Gekkonidae</taxon>
        <taxon>Gekkoninae</taxon>
        <taxon>Gekko</taxon>
    </lineage>
</organism>
<dbReference type="Pfam" id="PF00041">
    <property type="entry name" value="fn3"/>
    <property type="match status" value="1"/>
</dbReference>
<accession>A0ABM1JX81</accession>
<feature type="region of interest" description="Disordered" evidence="1">
    <location>
        <begin position="422"/>
        <end position="579"/>
    </location>
</feature>
<dbReference type="Proteomes" id="UP000694871">
    <property type="component" value="Unplaced"/>
</dbReference>
<proteinExistence type="predicted"/>
<feature type="compositionally biased region" description="Polar residues" evidence="1">
    <location>
        <begin position="818"/>
        <end position="831"/>
    </location>
</feature>
<keyword evidence="3" id="KW-1185">Reference proteome</keyword>
<dbReference type="InterPro" id="IPR003961">
    <property type="entry name" value="FN3_dom"/>
</dbReference>
<feature type="compositionally biased region" description="Polar residues" evidence="1">
    <location>
        <begin position="356"/>
        <end position="366"/>
    </location>
</feature>
<dbReference type="PROSITE" id="PS50853">
    <property type="entry name" value="FN3"/>
    <property type="match status" value="2"/>
</dbReference>
<dbReference type="InterPro" id="IPR049109">
    <property type="entry name" value="TARSH/FNDC1_C"/>
</dbReference>
<dbReference type="PANTHER" id="PTHR23197:SF10">
    <property type="entry name" value="TARGET OF NESH-SH3"/>
    <property type="match status" value="1"/>
</dbReference>
<dbReference type="CDD" id="cd00063">
    <property type="entry name" value="FN3"/>
    <property type="match status" value="2"/>
</dbReference>
<name>A0ABM1JX81_GEKJA</name>
<dbReference type="SUPFAM" id="SSF49265">
    <property type="entry name" value="Fibronectin type III"/>
    <property type="match status" value="2"/>
</dbReference>
<feature type="compositionally biased region" description="Polar residues" evidence="1">
    <location>
        <begin position="466"/>
        <end position="478"/>
    </location>
</feature>
<feature type="domain" description="Fibronectin type-III" evidence="2">
    <location>
        <begin position="146"/>
        <end position="246"/>
    </location>
</feature>
<dbReference type="Gene3D" id="2.60.40.10">
    <property type="entry name" value="Immunoglobulins"/>
    <property type="match status" value="2"/>
</dbReference>
<reference evidence="4" key="1">
    <citation type="submission" date="2025-08" db="UniProtKB">
        <authorList>
            <consortium name="RefSeq"/>
        </authorList>
    </citation>
    <scope>IDENTIFICATION</scope>
</reference>
<feature type="region of interest" description="Disordered" evidence="1">
    <location>
        <begin position="963"/>
        <end position="986"/>
    </location>
</feature>
<evidence type="ECO:0000313" key="3">
    <source>
        <dbReference type="Proteomes" id="UP000694871"/>
    </source>
</evidence>
<sequence>MVLSTAAQEFLELTPKLQHETLFGREDSDGNDLEGDGGDASCPFTPQDSQLPSAHASIVKRQSLKVQINATGDSVCMRYIRPSPSIKLEGFVLGYGSSFFSNQYIPLPSDGKPYITEVDAEPRYLIAVRPAPVPNYRKSCSGQTKTPKPLQLVIGTLTPTSVFLSWGVLVNPKHDWTTMNNCANDRFYTVRYREKDKNKKWILQLCPTTETVVDNLKPNTVYEFGVKDNTDNGIWSKIFSHNTVGSYKNKENGYLQNNYKLPKIQTQFISVDSKARIPVTVIKEVIQNITHRTQSKTSEKSPLAGPILVHLIVPDFNQTKQKRPAPFSEDMSERPKKILAENETHEWPAESKTSEVQEIAPQSQPAMTELDWESSKPTVSSVSEESKSFPAYTESELESSKPRISPMAELPLDTLAPHEFPEFPKIKIPPTLQTPRETLASHETQPVPSQPKTTAPKTTQTKPAVTNESILESLTPKTSKPLDWPRATMAPSETLLTPFKWKPSATPEGWLVKPASKSPSEQNTPKTSRITEQLKTTPALPETKFVPSTSKPAQPKMPESKPAENEPQWETTTPKIYKTPELPRTTLAPSKTKITVSKPQILPHLEEPKIVPAVTTKLIPVPVTTKVSHIAEHPVTTMASSEPTSIPSQSKEFDYTMQEVPDNKPAPAETDIFSSKPSTMPELTLTKSVLEPITFNNELPIVDSKVKHHLFSPKTTISPHMLQTKPVLKTAAFRTQPPKTEIEEEDHEPLKPKILFSPDVSQTMPELEGITFRPEQPKSTTAPKETRRVPARPKTSASPGIASTKPGPKGSRRVVSRPKTSPSPNVTQTKPASAVEHFIPNKSKPSTRPRILETKPALYQTTSQPLTIKPTMPSERRKITMAPKETKFIPSKPKTSGKPEISQTKPAPVETFPGSINLHIHVLSGPKDTSVPFKLPSVETTESPHIKTASHKVYLTTTAKPKMMDKSQTRPVTHKTTPAPGRTRTSGRVIWGDILTDQDITRLFSTSSSASTSLSTDSTVARKKTDSVATPPDPPRPPLAPAKPTAMRRKPLPPNTVTGKPGSSGNMLMPRAPPLATASSVAKPMRPTTLVRTGSPKKPPTASSSPDYSNTTVFSSQPTSETDIAGKPRFKGDHVKYVKKDEDVPCSITDTLQLFPKEEGDNKEASSPPRNPPTNLTVVTVEGCPSFVVLDWEKPQNDTVTEYKVVSTENGANDEKDKSIITTNQTHSTVENLKPNTSYEFLVIPSNPLGEGPSSETKPFKTESADPRVNEQISMGKDAIWTEIKFNSDDYSECKGKQYVKRTWYKKFVGVQLCNSLRYKIYLSDSLTGKFYNIGDQRGHGEDHCQFVDSYFDGKTGQQVPPDQLPTKEGFFRAFRQEPVKFGKIGAATHTNYVHWYECGTTIPGKW</sequence>
<protein>
    <submittedName>
        <fullName evidence="4">Target of Nesh-SH3</fullName>
    </submittedName>
</protein>
<feature type="compositionally biased region" description="Polar residues" evidence="1">
    <location>
        <begin position="1107"/>
        <end position="1122"/>
    </location>
</feature>
<dbReference type="InterPro" id="IPR013783">
    <property type="entry name" value="Ig-like_fold"/>
</dbReference>
<feature type="region of interest" description="Disordered" evidence="1">
    <location>
        <begin position="738"/>
        <end position="849"/>
    </location>
</feature>
<dbReference type="InterPro" id="IPR036116">
    <property type="entry name" value="FN3_sf"/>
</dbReference>
<feature type="compositionally biased region" description="Polar residues" evidence="1">
    <location>
        <begin position="517"/>
        <end position="536"/>
    </location>
</feature>
<feature type="region of interest" description="Disordered" evidence="1">
    <location>
        <begin position="1152"/>
        <end position="1176"/>
    </location>
</feature>
<dbReference type="RefSeq" id="XP_015266068.1">
    <property type="nucleotide sequence ID" value="XM_015410582.1"/>
</dbReference>
<feature type="compositionally biased region" description="Polar residues" evidence="1">
    <location>
        <begin position="1055"/>
        <end position="1066"/>
    </location>
</feature>